<feature type="signal peptide" evidence="1">
    <location>
        <begin position="1"/>
        <end position="21"/>
    </location>
</feature>
<evidence type="ECO:0000313" key="3">
    <source>
        <dbReference type="Proteomes" id="UP000614601"/>
    </source>
</evidence>
<dbReference type="Proteomes" id="UP000783686">
    <property type="component" value="Unassembled WGS sequence"/>
</dbReference>
<dbReference type="EMBL" id="CAJFCW020000005">
    <property type="protein sequence ID" value="CAG9121224.1"/>
    <property type="molecule type" value="Genomic_DNA"/>
</dbReference>
<keyword evidence="3" id="KW-1185">Reference proteome</keyword>
<dbReference type="EMBL" id="CAJFDH010000005">
    <property type="protein sequence ID" value="CAD5225709.1"/>
    <property type="molecule type" value="Genomic_DNA"/>
</dbReference>
<keyword evidence="1" id="KW-0732">Signal</keyword>
<dbReference type="Proteomes" id="UP000614601">
    <property type="component" value="Unassembled WGS sequence"/>
</dbReference>
<proteinExistence type="predicted"/>
<reference evidence="2" key="1">
    <citation type="submission" date="2020-09" db="EMBL/GenBank/DDBJ databases">
        <authorList>
            <person name="Kikuchi T."/>
        </authorList>
    </citation>
    <scope>NUCLEOTIDE SEQUENCE</scope>
    <source>
        <strain evidence="2">SH1</strain>
    </source>
</reference>
<name>A0A811LES4_9BILA</name>
<sequence length="105" mass="10886">MNSKTILIALAVYLCVTVALAIKCHTGVDTVAAGSVECSEGQCMNSTSVESSVFGCDFSQVCELFQLFDGCISDGDKVVCCCSSGDNCNVNQGSLKNVVSNLVSV</sequence>
<dbReference type="OrthoDB" id="5872406at2759"/>
<accession>A0A811LES4</accession>
<evidence type="ECO:0000313" key="2">
    <source>
        <dbReference type="EMBL" id="CAD5225709.1"/>
    </source>
</evidence>
<feature type="chain" id="PRO_5036408522" evidence="1">
    <location>
        <begin position="22"/>
        <end position="105"/>
    </location>
</feature>
<protein>
    <submittedName>
        <fullName evidence="2">Uncharacterized protein</fullName>
    </submittedName>
</protein>
<evidence type="ECO:0000256" key="1">
    <source>
        <dbReference type="SAM" id="SignalP"/>
    </source>
</evidence>
<gene>
    <name evidence="2" type="ORF">BOKJ2_LOCUS11713</name>
</gene>
<dbReference type="AlphaFoldDB" id="A0A811LES4"/>
<comment type="caution">
    <text evidence="2">The sequence shown here is derived from an EMBL/GenBank/DDBJ whole genome shotgun (WGS) entry which is preliminary data.</text>
</comment>
<organism evidence="2 3">
    <name type="scientific">Bursaphelenchus okinawaensis</name>
    <dbReference type="NCBI Taxonomy" id="465554"/>
    <lineage>
        <taxon>Eukaryota</taxon>
        <taxon>Metazoa</taxon>
        <taxon>Ecdysozoa</taxon>
        <taxon>Nematoda</taxon>
        <taxon>Chromadorea</taxon>
        <taxon>Rhabditida</taxon>
        <taxon>Tylenchina</taxon>
        <taxon>Tylenchomorpha</taxon>
        <taxon>Aphelenchoidea</taxon>
        <taxon>Aphelenchoididae</taxon>
        <taxon>Bursaphelenchus</taxon>
    </lineage>
</organism>